<keyword evidence="2" id="KW-1185">Reference proteome</keyword>
<protein>
    <submittedName>
        <fullName evidence="1">Uncharacterized protein</fullName>
    </submittedName>
</protein>
<organism evidence="1 2">
    <name type="scientific">Fusarium oligoseptatum</name>
    <dbReference type="NCBI Taxonomy" id="2604345"/>
    <lineage>
        <taxon>Eukaryota</taxon>
        <taxon>Fungi</taxon>
        <taxon>Dikarya</taxon>
        <taxon>Ascomycota</taxon>
        <taxon>Pezizomycotina</taxon>
        <taxon>Sordariomycetes</taxon>
        <taxon>Hypocreomycetidae</taxon>
        <taxon>Hypocreales</taxon>
        <taxon>Nectriaceae</taxon>
        <taxon>Fusarium</taxon>
        <taxon>Fusarium solani species complex</taxon>
    </lineage>
</organism>
<dbReference type="Proteomes" id="UP000287144">
    <property type="component" value="Unassembled WGS sequence"/>
</dbReference>
<accession>A0A428RSM9</accession>
<name>A0A428RSM9_9HYPO</name>
<evidence type="ECO:0000313" key="2">
    <source>
        <dbReference type="Proteomes" id="UP000287144"/>
    </source>
</evidence>
<sequence length="79" mass="9037">MCLAAVSNILQYTRFPAPSIRECRLEQVFQSALVSIKPTRMGGHWNEAYQKDDLDLVITCLVGVVLARKLRYQRVVVAW</sequence>
<gene>
    <name evidence="1" type="ORF">CEP52_017364</name>
</gene>
<reference evidence="1 2" key="1">
    <citation type="submission" date="2017-06" db="EMBL/GenBank/DDBJ databases">
        <title>Comparative genomic analysis of Ambrosia Fusariam Clade fungi.</title>
        <authorList>
            <person name="Stajich J.E."/>
            <person name="Carrillo J."/>
            <person name="Kijimoto T."/>
            <person name="Eskalen A."/>
            <person name="O'Donnell K."/>
            <person name="Kasson M."/>
        </authorList>
    </citation>
    <scope>NUCLEOTIDE SEQUENCE [LARGE SCALE GENOMIC DNA]</scope>
    <source>
        <strain evidence="1 2">NRRL62579</strain>
    </source>
</reference>
<evidence type="ECO:0000313" key="1">
    <source>
        <dbReference type="EMBL" id="RSL80554.1"/>
    </source>
</evidence>
<proteinExistence type="predicted"/>
<dbReference type="AlphaFoldDB" id="A0A428RSM9"/>
<dbReference type="EMBL" id="NKCK01000523">
    <property type="protein sequence ID" value="RSL80554.1"/>
    <property type="molecule type" value="Genomic_DNA"/>
</dbReference>
<comment type="caution">
    <text evidence="1">The sequence shown here is derived from an EMBL/GenBank/DDBJ whole genome shotgun (WGS) entry which is preliminary data.</text>
</comment>